<accession>A0A8S1SLR7</accession>
<dbReference type="OrthoDB" id="299199at2759"/>
<gene>
    <name evidence="1" type="ORF">PPENT_87.1.T0090277</name>
</gene>
<comment type="caution">
    <text evidence="1">The sequence shown here is derived from an EMBL/GenBank/DDBJ whole genome shotgun (WGS) entry which is preliminary data.</text>
</comment>
<proteinExistence type="predicted"/>
<dbReference type="Proteomes" id="UP000689195">
    <property type="component" value="Unassembled WGS sequence"/>
</dbReference>
<protein>
    <submittedName>
        <fullName evidence="1">Uncharacterized protein</fullName>
    </submittedName>
</protein>
<organism evidence="1 2">
    <name type="scientific">Paramecium pentaurelia</name>
    <dbReference type="NCBI Taxonomy" id="43138"/>
    <lineage>
        <taxon>Eukaryota</taxon>
        <taxon>Sar</taxon>
        <taxon>Alveolata</taxon>
        <taxon>Ciliophora</taxon>
        <taxon>Intramacronucleata</taxon>
        <taxon>Oligohymenophorea</taxon>
        <taxon>Peniculida</taxon>
        <taxon>Parameciidae</taxon>
        <taxon>Paramecium</taxon>
    </lineage>
</organism>
<name>A0A8S1SLR7_9CILI</name>
<evidence type="ECO:0000313" key="1">
    <source>
        <dbReference type="EMBL" id="CAD8140780.1"/>
    </source>
</evidence>
<evidence type="ECO:0000313" key="2">
    <source>
        <dbReference type="Proteomes" id="UP000689195"/>
    </source>
</evidence>
<dbReference type="EMBL" id="CAJJDO010000009">
    <property type="protein sequence ID" value="CAD8140780.1"/>
    <property type="molecule type" value="Genomic_DNA"/>
</dbReference>
<keyword evidence="2" id="KW-1185">Reference proteome</keyword>
<dbReference type="AlphaFoldDB" id="A0A8S1SLR7"/>
<sequence>MGICQKKSQTDNSQKQTGYESEQVVVFTSIMSHIQYFDQIDLELLKYPDISLLLRKHIKNYKFIEEGKTWVVVKEIQSFLNSKMPILIRSLNPQTDAALQLIQIFEKLLFLTQKVLECSITFNEAKVELFQSFQNQLVQTSIECLIIVNTLIQKKLQWWNEEYFKWRQNHLISTFLIKNIDKSNKEIIGPIYDFIQFLIECIKYLGDLEVSKGLQETDLKAEQIFLDQFYNQMRVGLIQNSFFSESISNEVFPDQIQVDQNVRTYALLINKK</sequence>
<reference evidence="1" key="1">
    <citation type="submission" date="2021-01" db="EMBL/GenBank/DDBJ databases">
        <authorList>
            <consortium name="Genoscope - CEA"/>
            <person name="William W."/>
        </authorList>
    </citation>
    <scope>NUCLEOTIDE SEQUENCE</scope>
</reference>